<dbReference type="STRING" id="51642.NSMM_500053"/>
<evidence type="ECO:0000256" key="4">
    <source>
        <dbReference type="ARBA" id="ARBA00023136"/>
    </source>
</evidence>
<keyword evidence="1" id="KW-1003">Cell membrane</keyword>
<evidence type="ECO:0000256" key="5">
    <source>
        <dbReference type="SAM" id="Phobius"/>
    </source>
</evidence>
<keyword evidence="8" id="KW-1185">Reference proteome</keyword>
<sequence length="70" mass="8282">MTHILLTLLRVTIFFLLLSFAVKNSDMTTIRYYFGIEWELPMVVILFICFFLGGIFGYFSCLVQKFQSRK</sequence>
<feature type="domain" description="Lipopolysaccharide assembly protein A" evidence="6">
    <location>
        <begin position="23"/>
        <end position="70"/>
    </location>
</feature>
<dbReference type="RefSeq" id="WP_176753938.1">
    <property type="nucleotide sequence ID" value="NZ_FMWO01000059.1"/>
</dbReference>
<protein>
    <recommendedName>
        <fullName evidence="6">Lipopolysaccharide assembly protein A domain-containing protein</fullName>
    </recommendedName>
</protein>
<gene>
    <name evidence="7" type="ORF">NSMM_500053</name>
</gene>
<evidence type="ECO:0000256" key="3">
    <source>
        <dbReference type="ARBA" id="ARBA00022989"/>
    </source>
</evidence>
<evidence type="ECO:0000256" key="1">
    <source>
        <dbReference type="ARBA" id="ARBA00022475"/>
    </source>
</evidence>
<dbReference type="Proteomes" id="UP000198729">
    <property type="component" value="Unassembled WGS sequence"/>
</dbReference>
<accession>A0A1G5SGC8</accession>
<dbReference type="Pfam" id="PF06305">
    <property type="entry name" value="LapA_dom"/>
    <property type="match status" value="1"/>
</dbReference>
<organism evidence="7 8">
    <name type="scientific">Nitrosomonas mobilis</name>
    <dbReference type="NCBI Taxonomy" id="51642"/>
    <lineage>
        <taxon>Bacteria</taxon>
        <taxon>Pseudomonadati</taxon>
        <taxon>Pseudomonadota</taxon>
        <taxon>Betaproteobacteria</taxon>
        <taxon>Nitrosomonadales</taxon>
        <taxon>Nitrosomonadaceae</taxon>
        <taxon>Nitrosomonas</taxon>
    </lineage>
</organism>
<evidence type="ECO:0000313" key="8">
    <source>
        <dbReference type="Proteomes" id="UP000198729"/>
    </source>
</evidence>
<reference evidence="7 8" key="1">
    <citation type="submission" date="2016-10" db="EMBL/GenBank/DDBJ databases">
        <authorList>
            <person name="de Groot N.N."/>
        </authorList>
    </citation>
    <scope>NUCLEOTIDE SEQUENCE [LARGE SCALE GENOMIC DNA]</scope>
    <source>
        <strain evidence="7">1</strain>
    </source>
</reference>
<name>A0A1G5SGC8_9PROT</name>
<dbReference type="EMBL" id="FMWO01000059">
    <property type="protein sequence ID" value="SCZ86253.1"/>
    <property type="molecule type" value="Genomic_DNA"/>
</dbReference>
<evidence type="ECO:0000256" key="2">
    <source>
        <dbReference type="ARBA" id="ARBA00022692"/>
    </source>
</evidence>
<dbReference type="InterPro" id="IPR010445">
    <property type="entry name" value="LapA_dom"/>
</dbReference>
<keyword evidence="3 5" id="KW-1133">Transmembrane helix</keyword>
<dbReference type="GO" id="GO:0005886">
    <property type="term" value="C:plasma membrane"/>
    <property type="evidence" value="ECO:0007669"/>
    <property type="project" value="InterPro"/>
</dbReference>
<proteinExistence type="predicted"/>
<keyword evidence="2 5" id="KW-0812">Transmembrane</keyword>
<evidence type="ECO:0000313" key="7">
    <source>
        <dbReference type="EMBL" id="SCZ86253.1"/>
    </source>
</evidence>
<dbReference type="AlphaFoldDB" id="A0A1G5SGC8"/>
<evidence type="ECO:0000259" key="6">
    <source>
        <dbReference type="Pfam" id="PF06305"/>
    </source>
</evidence>
<keyword evidence="4 5" id="KW-0472">Membrane</keyword>
<feature type="transmembrane region" description="Helical" evidence="5">
    <location>
        <begin position="40"/>
        <end position="63"/>
    </location>
</feature>